<organism evidence="1 2">
    <name type="scientific">Peronosclerospora sorghi</name>
    <dbReference type="NCBI Taxonomy" id="230839"/>
    <lineage>
        <taxon>Eukaryota</taxon>
        <taxon>Sar</taxon>
        <taxon>Stramenopiles</taxon>
        <taxon>Oomycota</taxon>
        <taxon>Peronosporomycetes</taxon>
        <taxon>Peronosporales</taxon>
        <taxon>Peronosporaceae</taxon>
        <taxon>Peronosclerospora</taxon>
    </lineage>
</organism>
<keyword evidence="2" id="KW-1185">Reference proteome</keyword>
<dbReference type="Proteomes" id="UP001163321">
    <property type="component" value="Chromosome 3"/>
</dbReference>
<name>A0ACC0W7S9_9STRA</name>
<comment type="caution">
    <text evidence="1">The sequence shown here is derived from an EMBL/GenBank/DDBJ whole genome shotgun (WGS) entry which is preliminary data.</text>
</comment>
<dbReference type="EMBL" id="CM047582">
    <property type="protein sequence ID" value="KAI9914797.1"/>
    <property type="molecule type" value="Genomic_DNA"/>
</dbReference>
<evidence type="ECO:0000313" key="2">
    <source>
        <dbReference type="Proteomes" id="UP001163321"/>
    </source>
</evidence>
<gene>
    <name evidence="1" type="ORF">PsorP6_007258</name>
</gene>
<reference evidence="1 2" key="1">
    <citation type="journal article" date="2022" name="bioRxiv">
        <title>The genome of the oomycete Peronosclerospora sorghi, a cosmopolitan pathogen of maize and sorghum, is inflated with dispersed pseudogenes.</title>
        <authorList>
            <person name="Fletcher K."/>
            <person name="Martin F."/>
            <person name="Isakeit T."/>
            <person name="Cavanaugh K."/>
            <person name="Magill C."/>
            <person name="Michelmore R."/>
        </authorList>
    </citation>
    <scope>NUCLEOTIDE SEQUENCE [LARGE SCALE GENOMIC DNA]</scope>
    <source>
        <strain evidence="1">P6</strain>
    </source>
</reference>
<evidence type="ECO:0000313" key="1">
    <source>
        <dbReference type="EMBL" id="KAI9914797.1"/>
    </source>
</evidence>
<protein>
    <submittedName>
        <fullName evidence="1">Uncharacterized protein</fullName>
    </submittedName>
</protein>
<proteinExistence type="predicted"/>
<sequence length="642" mass="71601">MACTRPSPASPRAPARHEHGPTPAPQADRNLFESHQRRQAPNPVLLLDQVRQLIVELVPTAPPSCRDAAHSTGHDATTSNDHDPDMHDVRRREKTLETTLATVLLELAKEREQLRLAAKAGTVLLHDLDAARDEVDTLHAQVHVAQVERQRALDEAQRLTAQQHTALEETAVHAVNPVYATPTSRTSRTSLTSGLETWCAQCTSRTHHVTQLEARIDALRRRCVELEVAHDKQQQRERELVAETNALHERHHEQQLETQRLRQTLDVVTLELEEQMQHVEQVEAARETLRGTLRRLEAEHDAFQARLAARDERVHELEQWKARATTQLQVAENRRVRAQAETTRVTQALETLQCQLETQQREREDTSESETDGEGNNELGAGDTEQLLAEATRTIAALRLKNRQLRRQWSADAHPNASRGRGRRRQGSTHAMTAADVLALDQAGSPTLVDPNKSSSPNEIGDSSIEPTTSLTAQLSELEVETIVRGTQPSENGTRPRRLSLKLNWVEKTATIVDASHAAENENPLASEDECTSAIVPLESAHLIKEMEGTQIDAFKSSSSMATTLKRTAELLRLRRHGNNHEWETKDAIHLPVVGIQENALVCELPLEQQRSATSDAPPTTRLYLGLSFIACATAAGLLVRR</sequence>
<accession>A0ACC0W7S9</accession>